<protein>
    <submittedName>
        <fullName evidence="3">Uncharacterized protein</fullName>
    </submittedName>
</protein>
<dbReference type="InterPro" id="IPR050587">
    <property type="entry name" value="GNT1/Glycosyltrans_8"/>
</dbReference>
<sequence length="111" mass="13519">MKSWLCFRDYDCNWNSKIFRNFTSDVAHSRWWKVHSAMSAELQGFCLLESRQKAHMEWDRRETEKEGFYDGHWKIPIRDSRLRICVDNVCNWKSMLKHWGGRQIGPTSMWF</sequence>
<keyword evidence="2" id="KW-0464">Manganese</keyword>
<keyword evidence="1" id="KW-0808">Transferase</keyword>
<proteinExistence type="predicted"/>
<dbReference type="GO" id="GO:0016757">
    <property type="term" value="F:glycosyltransferase activity"/>
    <property type="evidence" value="ECO:0007669"/>
    <property type="project" value="UniProtKB-KW"/>
</dbReference>
<evidence type="ECO:0000313" key="4">
    <source>
        <dbReference type="Proteomes" id="UP001497516"/>
    </source>
</evidence>
<reference evidence="3 4" key="1">
    <citation type="submission" date="2024-04" db="EMBL/GenBank/DDBJ databases">
        <authorList>
            <person name="Fracassetti M."/>
        </authorList>
    </citation>
    <scope>NUCLEOTIDE SEQUENCE [LARGE SCALE GENOMIC DNA]</scope>
</reference>
<organism evidence="3 4">
    <name type="scientific">Linum trigynum</name>
    <dbReference type="NCBI Taxonomy" id="586398"/>
    <lineage>
        <taxon>Eukaryota</taxon>
        <taxon>Viridiplantae</taxon>
        <taxon>Streptophyta</taxon>
        <taxon>Embryophyta</taxon>
        <taxon>Tracheophyta</taxon>
        <taxon>Spermatophyta</taxon>
        <taxon>Magnoliopsida</taxon>
        <taxon>eudicotyledons</taxon>
        <taxon>Gunneridae</taxon>
        <taxon>Pentapetalae</taxon>
        <taxon>rosids</taxon>
        <taxon>fabids</taxon>
        <taxon>Malpighiales</taxon>
        <taxon>Linaceae</taxon>
        <taxon>Linum</taxon>
    </lineage>
</organism>
<evidence type="ECO:0000313" key="3">
    <source>
        <dbReference type="EMBL" id="CAL1383699.1"/>
    </source>
</evidence>
<keyword evidence="1" id="KW-0328">Glycosyltransferase</keyword>
<dbReference type="PANTHER" id="PTHR11183">
    <property type="entry name" value="GLYCOGENIN SUBFAMILY MEMBER"/>
    <property type="match status" value="1"/>
</dbReference>
<evidence type="ECO:0000256" key="1">
    <source>
        <dbReference type="ARBA" id="ARBA00022676"/>
    </source>
</evidence>
<dbReference type="Proteomes" id="UP001497516">
    <property type="component" value="Chromosome 4"/>
</dbReference>
<keyword evidence="4" id="KW-1185">Reference proteome</keyword>
<dbReference type="AlphaFoldDB" id="A0AAV2ED86"/>
<gene>
    <name evidence="3" type="ORF">LTRI10_LOCUS24958</name>
</gene>
<accession>A0AAV2ED86</accession>
<name>A0AAV2ED86_9ROSI</name>
<dbReference type="EMBL" id="OZ034817">
    <property type="protein sequence ID" value="CAL1383699.1"/>
    <property type="molecule type" value="Genomic_DNA"/>
</dbReference>
<evidence type="ECO:0000256" key="2">
    <source>
        <dbReference type="ARBA" id="ARBA00023211"/>
    </source>
</evidence>